<dbReference type="InterPro" id="IPR003362">
    <property type="entry name" value="Bact_transf"/>
</dbReference>
<keyword evidence="2" id="KW-0472">Membrane</keyword>
<dbReference type="RefSeq" id="WP_328799787.1">
    <property type="nucleotide sequence ID" value="NZ_JAFBFH010000011.1"/>
</dbReference>
<protein>
    <submittedName>
        <fullName evidence="4">Lipopolysaccharide/colanic/teichoic acid biosynthesis glycosyltransferase</fullName>
    </submittedName>
</protein>
<accession>A0ABS2R5P5</accession>
<dbReference type="PANTHER" id="PTHR30576">
    <property type="entry name" value="COLANIC BIOSYNTHESIS UDP-GLUCOSE LIPID CARRIER TRANSFERASE"/>
    <property type="match status" value="1"/>
</dbReference>
<evidence type="ECO:0000313" key="4">
    <source>
        <dbReference type="EMBL" id="MBM7714951.1"/>
    </source>
</evidence>
<keyword evidence="5" id="KW-1185">Reference proteome</keyword>
<comment type="similarity">
    <text evidence="1">Belongs to the bacterial sugar transferase family.</text>
</comment>
<evidence type="ECO:0000256" key="2">
    <source>
        <dbReference type="SAM" id="Phobius"/>
    </source>
</evidence>
<sequence length="212" mass="24711">MDEKQLYYEKGNKLNDVLKRTMDVILSLAGLVIISPLLFIISICIKLDSRGPVFFKQTRVGRYEEPFQIFKFRTMIVDAEKKGKQITVGKDSRITKTGQFLRKYKLDELPQLINVLIGDMSLVGPRPEVPKYTAYYTNEQKRIFEIRPGITDYASIKYRNENEVLAKSEDPEKTYIEEVMRDKLSLNLKYLDQQSVINDVKIIFMTIIAILR</sequence>
<dbReference type="EMBL" id="JAFBFH010000011">
    <property type="protein sequence ID" value="MBM7714951.1"/>
    <property type="molecule type" value="Genomic_DNA"/>
</dbReference>
<gene>
    <name evidence="4" type="ORF">JOC94_001923</name>
</gene>
<feature type="domain" description="Bacterial sugar transferase" evidence="3">
    <location>
        <begin position="19"/>
        <end position="211"/>
    </location>
</feature>
<evidence type="ECO:0000256" key="1">
    <source>
        <dbReference type="ARBA" id="ARBA00006464"/>
    </source>
</evidence>
<keyword evidence="2" id="KW-1133">Transmembrane helix</keyword>
<comment type="caution">
    <text evidence="4">The sequence shown here is derived from an EMBL/GenBank/DDBJ whole genome shotgun (WGS) entry which is preliminary data.</text>
</comment>
<organism evidence="4 5">
    <name type="scientific">Siminovitchia thermophila</name>
    <dbReference type="NCBI Taxonomy" id="1245522"/>
    <lineage>
        <taxon>Bacteria</taxon>
        <taxon>Bacillati</taxon>
        <taxon>Bacillota</taxon>
        <taxon>Bacilli</taxon>
        <taxon>Bacillales</taxon>
        <taxon>Bacillaceae</taxon>
        <taxon>Siminovitchia</taxon>
    </lineage>
</organism>
<dbReference type="Pfam" id="PF02397">
    <property type="entry name" value="Bac_transf"/>
    <property type="match status" value="1"/>
</dbReference>
<feature type="transmembrane region" description="Helical" evidence="2">
    <location>
        <begin position="24"/>
        <end position="45"/>
    </location>
</feature>
<name>A0ABS2R5P5_9BACI</name>
<evidence type="ECO:0000313" key="5">
    <source>
        <dbReference type="Proteomes" id="UP000823485"/>
    </source>
</evidence>
<dbReference type="Proteomes" id="UP000823485">
    <property type="component" value="Unassembled WGS sequence"/>
</dbReference>
<evidence type="ECO:0000259" key="3">
    <source>
        <dbReference type="Pfam" id="PF02397"/>
    </source>
</evidence>
<keyword evidence="2" id="KW-0812">Transmembrane</keyword>
<dbReference type="PANTHER" id="PTHR30576:SF20">
    <property type="entry name" value="QUINOVOSAMINEPHOSPHOTRANSFERAE-RELATED"/>
    <property type="match status" value="1"/>
</dbReference>
<reference evidence="4 5" key="1">
    <citation type="submission" date="2021-01" db="EMBL/GenBank/DDBJ databases">
        <title>Genomic Encyclopedia of Type Strains, Phase IV (KMG-IV): sequencing the most valuable type-strain genomes for metagenomic binning, comparative biology and taxonomic classification.</title>
        <authorList>
            <person name="Goeker M."/>
        </authorList>
    </citation>
    <scope>NUCLEOTIDE SEQUENCE [LARGE SCALE GENOMIC DNA]</scope>
    <source>
        <strain evidence="4 5">DSM 105453</strain>
    </source>
</reference>
<proteinExistence type="inferred from homology"/>